<dbReference type="Pfam" id="PF13449">
    <property type="entry name" value="Phytase-like"/>
    <property type="match status" value="1"/>
</dbReference>
<gene>
    <name evidence="2" type="ORF">AVT10_09695</name>
</gene>
<comment type="caution">
    <text evidence="2">The sequence shown here is derived from an EMBL/GenBank/DDBJ whole genome shotgun (WGS) entry which is preliminary data.</text>
</comment>
<protein>
    <recommendedName>
        <fullName evidence="1">Phytase-like domain-containing protein</fullName>
    </recommendedName>
</protein>
<keyword evidence="3" id="KW-1185">Reference proteome</keyword>
<reference evidence="3" key="1">
    <citation type="submission" date="2016-01" db="EMBL/GenBank/DDBJ databases">
        <title>Draft genome of Chromobacterium sp. F49.</title>
        <authorList>
            <person name="Hong K.W."/>
        </authorList>
    </citation>
    <scope>NUCLEOTIDE SEQUENCE [LARGE SCALE GENOMIC DNA]</scope>
    <source>
        <strain evidence="3">CN3</strain>
    </source>
</reference>
<evidence type="ECO:0000259" key="1">
    <source>
        <dbReference type="Pfam" id="PF13449"/>
    </source>
</evidence>
<proteinExistence type="predicted"/>
<accession>A0ABR5YHJ4</accession>
<sequence length="323" mass="35925">MLRVLLVCLAVLLLVPTWAGSERLPLYRGTPVIHSKPVALFPGDPKRVKNGVLTYLGGVELTSPDPAFGGFSALHVSGDRFRLLSDGGALLQFRMGADWQVRDPHVTELAGPGTGWEKRDRDTESLAMLPNGDMLVGYERHNQVWRFDRNLRPVAHAAPSLMKPWSDNSGAEAMAHMPDGSTIVMSEAYLWPRRWGFVALRYPGGDPTVAGAKPRVFHYYPPLHYAVSDAAALPDGRLLVLTRSANIRDFFTARLQVADVRNLKHHEGVKGKTVAMFEGPVLHDNFEGIALTREGDRLILWMVSDDNQSLFQRTYLLKFAVAY</sequence>
<dbReference type="InterPro" id="IPR014567">
    <property type="entry name" value="UCP031900"/>
</dbReference>
<organism evidence="2 3">
    <name type="scientific">Sphingomonas hankookensis</name>
    <dbReference type="NCBI Taxonomy" id="563996"/>
    <lineage>
        <taxon>Bacteria</taxon>
        <taxon>Pseudomonadati</taxon>
        <taxon>Pseudomonadota</taxon>
        <taxon>Alphaproteobacteria</taxon>
        <taxon>Sphingomonadales</taxon>
        <taxon>Sphingomonadaceae</taxon>
        <taxon>Sphingomonas</taxon>
    </lineage>
</organism>
<evidence type="ECO:0000313" key="3">
    <source>
        <dbReference type="Proteomes" id="UP000076609"/>
    </source>
</evidence>
<dbReference type="PIRSF" id="PIRSF031900">
    <property type="entry name" value="UCP031900"/>
    <property type="match status" value="1"/>
</dbReference>
<dbReference type="SUPFAM" id="SSF63829">
    <property type="entry name" value="Calcium-dependent phosphotriesterase"/>
    <property type="match status" value="1"/>
</dbReference>
<dbReference type="InterPro" id="IPR027372">
    <property type="entry name" value="Phytase-like_dom"/>
</dbReference>
<evidence type="ECO:0000313" key="2">
    <source>
        <dbReference type="EMBL" id="KZE18051.1"/>
    </source>
</evidence>
<dbReference type="Proteomes" id="UP000076609">
    <property type="component" value="Unassembled WGS sequence"/>
</dbReference>
<dbReference type="EMBL" id="LQQO01000003">
    <property type="protein sequence ID" value="KZE18051.1"/>
    <property type="molecule type" value="Genomic_DNA"/>
</dbReference>
<name>A0ABR5YHJ4_9SPHN</name>
<feature type="domain" description="Phytase-like" evidence="1">
    <location>
        <begin position="67"/>
        <end position="307"/>
    </location>
</feature>
<dbReference type="RefSeq" id="WP_066688492.1">
    <property type="nucleotide sequence ID" value="NZ_LQQO01000003.1"/>
</dbReference>